<gene>
    <name evidence="2" type="ORF">RM844_18880</name>
</gene>
<evidence type="ECO:0000313" key="2">
    <source>
        <dbReference type="EMBL" id="MDT0268351.1"/>
    </source>
</evidence>
<evidence type="ECO:0000313" key="3">
    <source>
        <dbReference type="Proteomes" id="UP001183410"/>
    </source>
</evidence>
<evidence type="ECO:0000259" key="1">
    <source>
        <dbReference type="PROSITE" id="PS50075"/>
    </source>
</evidence>
<dbReference type="NCBIfam" id="NF005502">
    <property type="entry name" value="PRK07117.1"/>
    <property type="match status" value="1"/>
</dbReference>
<dbReference type="RefSeq" id="WP_311668445.1">
    <property type="nucleotide sequence ID" value="NZ_JAVREO010000011.1"/>
</dbReference>
<dbReference type="Proteomes" id="UP001183410">
    <property type="component" value="Unassembled WGS sequence"/>
</dbReference>
<proteinExistence type="predicted"/>
<keyword evidence="3" id="KW-1185">Reference proteome</keyword>
<reference evidence="3" key="1">
    <citation type="submission" date="2023-07" db="EMBL/GenBank/DDBJ databases">
        <title>30 novel species of actinomycetes from the DSMZ collection.</title>
        <authorList>
            <person name="Nouioui I."/>
        </authorList>
    </citation>
    <scope>NUCLEOTIDE SEQUENCE [LARGE SCALE GENOMIC DNA]</scope>
    <source>
        <strain evidence="3">DSM 44915</strain>
    </source>
</reference>
<dbReference type="InterPro" id="IPR036736">
    <property type="entry name" value="ACP-like_sf"/>
</dbReference>
<comment type="caution">
    <text evidence="2">The sequence shown here is derived from an EMBL/GenBank/DDBJ whole genome shotgun (WGS) entry which is preliminary data.</text>
</comment>
<dbReference type="PROSITE" id="PS50075">
    <property type="entry name" value="CARRIER"/>
    <property type="match status" value="1"/>
</dbReference>
<dbReference type="Pfam" id="PF00550">
    <property type="entry name" value="PP-binding"/>
    <property type="match status" value="1"/>
</dbReference>
<accession>A0ABU2JTN6</accession>
<dbReference type="EMBL" id="JAVREO010000011">
    <property type="protein sequence ID" value="MDT0268351.1"/>
    <property type="molecule type" value="Genomic_DNA"/>
</dbReference>
<feature type="domain" description="Carrier" evidence="1">
    <location>
        <begin position="1"/>
        <end position="79"/>
    </location>
</feature>
<organism evidence="2 3">
    <name type="scientific">Streptomyces chisholmiae</name>
    <dbReference type="NCBI Taxonomy" id="3075540"/>
    <lineage>
        <taxon>Bacteria</taxon>
        <taxon>Bacillati</taxon>
        <taxon>Actinomycetota</taxon>
        <taxon>Actinomycetes</taxon>
        <taxon>Kitasatosporales</taxon>
        <taxon>Streptomycetaceae</taxon>
        <taxon>Streptomyces</taxon>
    </lineage>
</organism>
<protein>
    <submittedName>
        <fullName evidence="2">Acyl carrier protein</fullName>
    </submittedName>
</protein>
<dbReference type="Gene3D" id="1.10.1200.10">
    <property type="entry name" value="ACP-like"/>
    <property type="match status" value="1"/>
</dbReference>
<dbReference type="InterPro" id="IPR009081">
    <property type="entry name" value="PP-bd_ACP"/>
</dbReference>
<sequence length="81" mass="8532">MTQEEIFTILTSVFAEIIPDVDTSGITLEDSLRDLGANSIDRADIITDTMEQAGVSLPMVSFADAKSIGDIVRIIAAGSAS</sequence>
<dbReference type="SUPFAM" id="SSF47336">
    <property type="entry name" value="ACP-like"/>
    <property type="match status" value="1"/>
</dbReference>
<name>A0ABU2JTN6_9ACTN</name>